<keyword evidence="3" id="KW-1185">Reference proteome</keyword>
<organism evidence="2 3">
    <name type="scientific">Paenibacillus hexagrammi</name>
    <dbReference type="NCBI Taxonomy" id="2908839"/>
    <lineage>
        <taxon>Bacteria</taxon>
        <taxon>Bacillati</taxon>
        <taxon>Bacillota</taxon>
        <taxon>Bacilli</taxon>
        <taxon>Bacillales</taxon>
        <taxon>Paenibacillaceae</taxon>
        <taxon>Paenibacillus</taxon>
    </lineage>
</organism>
<dbReference type="Proteomes" id="UP001649230">
    <property type="component" value="Chromosome"/>
</dbReference>
<accession>A0ABY3SHF6</accession>
<proteinExistence type="predicted"/>
<dbReference type="RefSeq" id="WP_235118894.1">
    <property type="nucleotide sequence ID" value="NZ_CP090978.1"/>
</dbReference>
<evidence type="ECO:0000313" key="2">
    <source>
        <dbReference type="EMBL" id="UJF32545.1"/>
    </source>
</evidence>
<keyword evidence="1" id="KW-0472">Membrane</keyword>
<evidence type="ECO:0000256" key="1">
    <source>
        <dbReference type="SAM" id="Phobius"/>
    </source>
</evidence>
<evidence type="ECO:0000313" key="3">
    <source>
        <dbReference type="Proteomes" id="UP001649230"/>
    </source>
</evidence>
<keyword evidence="1" id="KW-0812">Transmembrane</keyword>
<sequence>MGESLKELVSDMRKAQRSDQVERNKLLEIRIANFTPIFFLPCSYLLILK</sequence>
<gene>
    <name evidence="2" type="ORF">L0M14_23270</name>
</gene>
<dbReference type="EMBL" id="CP090978">
    <property type="protein sequence ID" value="UJF32545.1"/>
    <property type="molecule type" value="Genomic_DNA"/>
</dbReference>
<protein>
    <submittedName>
        <fullName evidence="2">Uncharacterized protein</fullName>
    </submittedName>
</protein>
<feature type="transmembrane region" description="Helical" evidence="1">
    <location>
        <begin position="31"/>
        <end position="48"/>
    </location>
</feature>
<name>A0ABY3SHF6_9BACL</name>
<reference evidence="2 3" key="1">
    <citation type="journal article" date="2024" name="Int. J. Syst. Evol. Microbiol.">
        <title>Paenibacillus hexagrammi sp. nov., a novel bacterium isolated from the gut content of Hexagrammos agrammus.</title>
        <authorList>
            <person name="Jung H.K."/>
            <person name="Kim D.G."/>
            <person name="Zin H."/>
            <person name="Park J."/>
            <person name="Jung H."/>
            <person name="Kim Y.O."/>
            <person name="Kong H.J."/>
            <person name="Kim J.W."/>
            <person name="Kim Y.S."/>
        </authorList>
    </citation>
    <scope>NUCLEOTIDE SEQUENCE [LARGE SCALE GENOMIC DNA]</scope>
    <source>
        <strain evidence="2 3">YPD9-1</strain>
    </source>
</reference>
<keyword evidence="1" id="KW-1133">Transmembrane helix</keyword>